<accession>A0A6A6NQN1</accession>
<name>A0A6A6NQN1_9PEZI</name>
<sequence>MICYCYPAAQLWILILNCCRGDVTCVDLCYTILSLRSRPLPVQAEAWASPYGLQASKPCADCQADDARQCCIIAQLSRRPTSYDLTLRFFVYFDVF</sequence>
<keyword evidence="1" id="KW-0732">Signal</keyword>
<keyword evidence="3" id="KW-1185">Reference proteome</keyword>
<dbReference type="Proteomes" id="UP000799766">
    <property type="component" value="Unassembled WGS sequence"/>
</dbReference>
<reference evidence="2" key="1">
    <citation type="journal article" date="2020" name="Stud. Mycol.">
        <title>101 Dothideomycetes genomes: a test case for predicting lifestyles and emergence of pathogens.</title>
        <authorList>
            <person name="Haridas S."/>
            <person name="Albert R."/>
            <person name="Binder M."/>
            <person name="Bloem J."/>
            <person name="Labutti K."/>
            <person name="Salamov A."/>
            <person name="Andreopoulos B."/>
            <person name="Baker S."/>
            <person name="Barry K."/>
            <person name="Bills G."/>
            <person name="Bluhm B."/>
            <person name="Cannon C."/>
            <person name="Castanera R."/>
            <person name="Culley D."/>
            <person name="Daum C."/>
            <person name="Ezra D."/>
            <person name="Gonzalez J."/>
            <person name="Henrissat B."/>
            <person name="Kuo A."/>
            <person name="Liang C."/>
            <person name="Lipzen A."/>
            <person name="Lutzoni F."/>
            <person name="Magnuson J."/>
            <person name="Mondo S."/>
            <person name="Nolan M."/>
            <person name="Ohm R."/>
            <person name="Pangilinan J."/>
            <person name="Park H.-J."/>
            <person name="Ramirez L."/>
            <person name="Alfaro M."/>
            <person name="Sun H."/>
            <person name="Tritt A."/>
            <person name="Yoshinaga Y."/>
            <person name="Zwiers L.-H."/>
            <person name="Turgeon B."/>
            <person name="Goodwin S."/>
            <person name="Spatafora J."/>
            <person name="Crous P."/>
            <person name="Grigoriev I."/>
        </authorList>
    </citation>
    <scope>NUCLEOTIDE SEQUENCE</scope>
    <source>
        <strain evidence="2">ATCC 16933</strain>
    </source>
</reference>
<evidence type="ECO:0000256" key="1">
    <source>
        <dbReference type="SAM" id="SignalP"/>
    </source>
</evidence>
<evidence type="ECO:0008006" key="4">
    <source>
        <dbReference type="Google" id="ProtNLM"/>
    </source>
</evidence>
<proteinExistence type="predicted"/>
<feature type="signal peptide" evidence="1">
    <location>
        <begin position="1"/>
        <end position="25"/>
    </location>
</feature>
<dbReference type="EMBL" id="MU001693">
    <property type="protein sequence ID" value="KAF2454041.1"/>
    <property type="molecule type" value="Genomic_DNA"/>
</dbReference>
<dbReference type="AlphaFoldDB" id="A0A6A6NQN1"/>
<evidence type="ECO:0000313" key="2">
    <source>
        <dbReference type="EMBL" id="KAF2454041.1"/>
    </source>
</evidence>
<gene>
    <name evidence="2" type="ORF">BDY21DRAFT_353885</name>
</gene>
<evidence type="ECO:0000313" key="3">
    <source>
        <dbReference type="Proteomes" id="UP000799766"/>
    </source>
</evidence>
<feature type="chain" id="PRO_5025354338" description="Secreted protein" evidence="1">
    <location>
        <begin position="26"/>
        <end position="96"/>
    </location>
</feature>
<protein>
    <recommendedName>
        <fullName evidence="4">Secreted protein</fullName>
    </recommendedName>
</protein>
<organism evidence="2 3">
    <name type="scientific">Lineolata rhizophorae</name>
    <dbReference type="NCBI Taxonomy" id="578093"/>
    <lineage>
        <taxon>Eukaryota</taxon>
        <taxon>Fungi</taxon>
        <taxon>Dikarya</taxon>
        <taxon>Ascomycota</taxon>
        <taxon>Pezizomycotina</taxon>
        <taxon>Dothideomycetes</taxon>
        <taxon>Dothideomycetes incertae sedis</taxon>
        <taxon>Lineolatales</taxon>
        <taxon>Lineolataceae</taxon>
        <taxon>Lineolata</taxon>
    </lineage>
</organism>